<dbReference type="EMBL" id="KV417269">
    <property type="protein sequence ID" value="KZP00409.1"/>
    <property type="molecule type" value="Genomic_DNA"/>
</dbReference>
<dbReference type="Proteomes" id="UP000076738">
    <property type="component" value="Unassembled WGS sequence"/>
</dbReference>
<organism evidence="2 3">
    <name type="scientific">Calocera viscosa (strain TUFC12733)</name>
    <dbReference type="NCBI Taxonomy" id="1330018"/>
    <lineage>
        <taxon>Eukaryota</taxon>
        <taxon>Fungi</taxon>
        <taxon>Dikarya</taxon>
        <taxon>Basidiomycota</taxon>
        <taxon>Agaricomycotina</taxon>
        <taxon>Dacrymycetes</taxon>
        <taxon>Dacrymycetales</taxon>
        <taxon>Dacrymycetaceae</taxon>
        <taxon>Calocera</taxon>
    </lineage>
</organism>
<dbReference type="OrthoDB" id="5043642at2759"/>
<protein>
    <submittedName>
        <fullName evidence="2">Uncharacterized protein</fullName>
    </submittedName>
</protein>
<dbReference type="Pfam" id="PF11927">
    <property type="entry name" value="HODM_asu-like"/>
    <property type="match status" value="1"/>
</dbReference>
<feature type="transmembrane region" description="Helical" evidence="1">
    <location>
        <begin position="6"/>
        <end position="28"/>
    </location>
</feature>
<evidence type="ECO:0000313" key="2">
    <source>
        <dbReference type="EMBL" id="KZP00409.1"/>
    </source>
</evidence>
<keyword evidence="1" id="KW-1133">Transmembrane helix</keyword>
<keyword evidence="3" id="KW-1185">Reference proteome</keyword>
<sequence length="409" mass="46915">MSAIVYPLSALDFLLPYLFLVLVIFYVFGRRSERKAIIQTTHSVSSEHARGKSLFHANKDASESSVLPEPTPLHDFDLQSAKTRDYLFVNKTLRYPYHQTMAHQPMNINDWLEISSQYEHYLQTKKEVIAEHGAKVLDSLPENDAACTELLETVADYLDKRYPALFERLLLGEKNGIHNCITGETMEWSTAETPTGVEALRFVSRLTECDFLMANEREDGHVYFTGGLVALPGSYLLSEKLGQRMSEVHGPVPQFNDKLLLSVERTLKRMLPSAPFERSSWAIVDDRNLFWHNIASLSPGEEITVPPSELLLRIDRQTFLRLPRTKAIIFGVHPLLRPMSELASIPLIPSLLLRVLTESNRDMLEYKSIVRYERTLVPWLREVEAEQVRSGRISGTEDVRRFRDYNHTL</sequence>
<dbReference type="STRING" id="1330018.A0A167QZL2"/>
<keyword evidence="1" id="KW-0472">Membrane</keyword>
<proteinExistence type="predicted"/>
<accession>A0A167QZL2</accession>
<gene>
    <name evidence="2" type="ORF">CALVIDRAFT_274833</name>
</gene>
<dbReference type="AlphaFoldDB" id="A0A167QZL2"/>
<evidence type="ECO:0000256" key="1">
    <source>
        <dbReference type="SAM" id="Phobius"/>
    </source>
</evidence>
<keyword evidence="1" id="KW-0812">Transmembrane</keyword>
<reference evidence="2 3" key="1">
    <citation type="journal article" date="2016" name="Mol. Biol. Evol.">
        <title>Comparative Genomics of Early-Diverging Mushroom-Forming Fungi Provides Insights into the Origins of Lignocellulose Decay Capabilities.</title>
        <authorList>
            <person name="Nagy L.G."/>
            <person name="Riley R."/>
            <person name="Tritt A."/>
            <person name="Adam C."/>
            <person name="Daum C."/>
            <person name="Floudas D."/>
            <person name="Sun H."/>
            <person name="Yadav J.S."/>
            <person name="Pangilinan J."/>
            <person name="Larsson K.H."/>
            <person name="Matsuura K."/>
            <person name="Barry K."/>
            <person name="Labutti K."/>
            <person name="Kuo R."/>
            <person name="Ohm R.A."/>
            <person name="Bhattacharya S.S."/>
            <person name="Shirouzu T."/>
            <person name="Yoshinaga Y."/>
            <person name="Martin F.M."/>
            <person name="Grigoriev I.V."/>
            <person name="Hibbett D.S."/>
        </authorList>
    </citation>
    <scope>NUCLEOTIDE SEQUENCE [LARGE SCALE GENOMIC DNA]</scope>
    <source>
        <strain evidence="2 3">TUFC12733</strain>
    </source>
</reference>
<dbReference type="InterPro" id="IPR021848">
    <property type="entry name" value="HODM_asu-like"/>
</dbReference>
<evidence type="ECO:0000313" key="3">
    <source>
        <dbReference type="Proteomes" id="UP000076738"/>
    </source>
</evidence>
<name>A0A167QZL2_CALVF</name>